<feature type="compositionally biased region" description="Basic and acidic residues" evidence="1">
    <location>
        <begin position="1"/>
        <end position="11"/>
    </location>
</feature>
<feature type="region of interest" description="Disordered" evidence="1">
    <location>
        <begin position="1"/>
        <end position="20"/>
    </location>
</feature>
<dbReference type="AlphaFoldDB" id="A6IVX9"/>
<name>A6IVX9_RAT</name>
<organism evidence="2 3">
    <name type="scientific">Rattus norvegicus</name>
    <name type="common">Rat</name>
    <dbReference type="NCBI Taxonomy" id="10116"/>
    <lineage>
        <taxon>Eukaryota</taxon>
        <taxon>Metazoa</taxon>
        <taxon>Chordata</taxon>
        <taxon>Craniata</taxon>
        <taxon>Vertebrata</taxon>
        <taxon>Euteleostomi</taxon>
        <taxon>Mammalia</taxon>
        <taxon>Eutheria</taxon>
        <taxon>Euarchontoglires</taxon>
        <taxon>Glires</taxon>
        <taxon>Rodentia</taxon>
        <taxon>Myomorpha</taxon>
        <taxon>Muroidea</taxon>
        <taxon>Muridae</taxon>
        <taxon>Murinae</taxon>
        <taxon>Rattus</taxon>
    </lineage>
</organism>
<accession>A6IVX9</accession>
<dbReference type="EMBL" id="CH473970">
    <property type="protein sequence ID" value="EDM09094.1"/>
    <property type="molecule type" value="Genomic_DNA"/>
</dbReference>
<sequence>MWKRRQEECKSQKGQRTAKGLLDTRGLPGVCYQTGHMLRFSTERGSKWIQVPALPQKLSPIDGHLETLVSPRESPWVYKPI</sequence>
<dbReference type="Proteomes" id="UP000234681">
    <property type="component" value="Chromosome 16"/>
</dbReference>
<protein>
    <submittedName>
        <fullName evidence="2">RCG43074</fullName>
    </submittedName>
</protein>
<proteinExistence type="predicted"/>
<gene>
    <name evidence="2" type="ORF">rCG_43074</name>
</gene>
<evidence type="ECO:0000256" key="1">
    <source>
        <dbReference type="SAM" id="MobiDB-lite"/>
    </source>
</evidence>
<reference evidence="2 3" key="1">
    <citation type="submission" date="2005-09" db="EMBL/GenBank/DDBJ databases">
        <authorList>
            <person name="Mural R.J."/>
            <person name="Li P.W."/>
            <person name="Adams M.D."/>
            <person name="Amanatides P.G."/>
            <person name="Baden-Tillson H."/>
            <person name="Barnstead M."/>
            <person name="Chin S.H."/>
            <person name="Dew I."/>
            <person name="Evans C.A."/>
            <person name="Ferriera S."/>
            <person name="Flanigan M."/>
            <person name="Fosler C."/>
            <person name="Glodek A."/>
            <person name="Gu Z."/>
            <person name="Holt R.A."/>
            <person name="Jennings D."/>
            <person name="Kraft C.L."/>
            <person name="Lu F."/>
            <person name="Nguyen T."/>
            <person name="Nusskern D.R."/>
            <person name="Pfannkoch C.M."/>
            <person name="Sitter C."/>
            <person name="Sutton G.G."/>
            <person name="Venter J.C."/>
            <person name="Wang Z."/>
            <person name="Woodage T."/>
            <person name="Zheng X.H."/>
            <person name="Zhong F."/>
        </authorList>
    </citation>
    <scope>NUCLEOTIDE SEQUENCE [LARGE SCALE GENOMIC DNA]</scope>
    <source>
        <strain>BN</strain>
        <strain evidence="3">Sprague-Dawley</strain>
    </source>
</reference>
<evidence type="ECO:0000313" key="2">
    <source>
        <dbReference type="EMBL" id="EDM09094.1"/>
    </source>
</evidence>
<evidence type="ECO:0000313" key="3">
    <source>
        <dbReference type="Proteomes" id="UP000234681"/>
    </source>
</evidence>